<feature type="compositionally biased region" description="Basic and acidic residues" evidence="1">
    <location>
        <begin position="62"/>
        <end position="74"/>
    </location>
</feature>
<evidence type="ECO:0000313" key="3">
    <source>
        <dbReference type="Proteomes" id="UP001143304"/>
    </source>
</evidence>
<dbReference type="Proteomes" id="UP001143304">
    <property type="component" value="Unassembled WGS sequence"/>
</dbReference>
<organism evidence="2 3">
    <name type="scientific">Candidatus Marimicrobium litorale</name>
    <dbReference type="NCBI Taxonomy" id="2518991"/>
    <lineage>
        <taxon>Bacteria</taxon>
        <taxon>Pseudomonadati</taxon>
        <taxon>Pseudomonadota</taxon>
        <taxon>Gammaproteobacteria</taxon>
        <taxon>Cellvibrionales</taxon>
        <taxon>Halieaceae</taxon>
        <taxon>Marimicrobium</taxon>
    </lineage>
</organism>
<evidence type="ECO:0000313" key="2">
    <source>
        <dbReference type="EMBL" id="MCX2975839.1"/>
    </source>
</evidence>
<feature type="region of interest" description="Disordered" evidence="1">
    <location>
        <begin position="35"/>
        <end position="74"/>
    </location>
</feature>
<protein>
    <submittedName>
        <fullName evidence="2">Uncharacterized protein</fullName>
    </submittedName>
</protein>
<comment type="caution">
    <text evidence="2">The sequence shown here is derived from an EMBL/GenBank/DDBJ whole genome shotgun (WGS) entry which is preliminary data.</text>
</comment>
<reference evidence="2" key="1">
    <citation type="submission" date="2019-02" db="EMBL/GenBank/DDBJ databases">
        <authorList>
            <person name="Li S.-H."/>
        </authorList>
    </citation>
    <scope>NUCLEOTIDE SEQUENCE</scope>
    <source>
        <strain evidence="2">IMCC11814</strain>
    </source>
</reference>
<evidence type="ECO:0000256" key="1">
    <source>
        <dbReference type="SAM" id="MobiDB-lite"/>
    </source>
</evidence>
<proteinExistence type="predicted"/>
<keyword evidence="3" id="KW-1185">Reference proteome</keyword>
<sequence length="74" mass="8036">MSKLGAESARSGLVICAAIAETDLRRMELAPLQCNLRTAEQPNSRTAEQPNSRTAEQPNSRTAEHTVSRNARGD</sequence>
<feature type="compositionally biased region" description="Polar residues" evidence="1">
    <location>
        <begin position="35"/>
        <end position="61"/>
    </location>
</feature>
<gene>
    <name evidence="2" type="ORF">EYC82_00535</name>
</gene>
<name>A0ABT3T2U0_9GAMM</name>
<dbReference type="EMBL" id="SHNO01000001">
    <property type="protein sequence ID" value="MCX2975839.1"/>
    <property type="molecule type" value="Genomic_DNA"/>
</dbReference>
<accession>A0ABT3T2U0</accession>